<sequence length="182" mass="21416">MNATLNRKEYVELVGRGQPDAYPKSTEDVVSELRERGFDARVPALDYLIRKNVVSPPREGRNYQWRTKHVDRAAAVLEEQQCFLPRTWCNIELGISAAQRIRALRIAVWSAIDEFEVELREDESVFVMHVHPPRLSRDGLVEFTLCEDTQRDLETRRGELQTYDRTMMPDEIAWRKRRSKQQ</sequence>
<proteinExistence type="predicted"/>
<gene>
    <name evidence="1" type="ORF">CA54_36160</name>
</gene>
<dbReference type="Proteomes" id="UP000320735">
    <property type="component" value="Unassembled WGS sequence"/>
</dbReference>
<protein>
    <submittedName>
        <fullName evidence="1">Uncharacterized protein</fullName>
    </submittedName>
</protein>
<dbReference type="AlphaFoldDB" id="A0A5C6BSP9"/>
<reference evidence="1 2" key="1">
    <citation type="submission" date="2019-02" db="EMBL/GenBank/DDBJ databases">
        <title>Deep-cultivation of Planctomycetes and their phenomic and genomic characterization uncovers novel biology.</title>
        <authorList>
            <person name="Wiegand S."/>
            <person name="Jogler M."/>
            <person name="Boedeker C."/>
            <person name="Pinto D."/>
            <person name="Vollmers J."/>
            <person name="Rivas-Marin E."/>
            <person name="Kohn T."/>
            <person name="Peeters S.H."/>
            <person name="Heuer A."/>
            <person name="Rast P."/>
            <person name="Oberbeckmann S."/>
            <person name="Bunk B."/>
            <person name="Jeske O."/>
            <person name="Meyerdierks A."/>
            <person name="Storesund J.E."/>
            <person name="Kallscheuer N."/>
            <person name="Luecker S."/>
            <person name="Lage O.M."/>
            <person name="Pohl T."/>
            <person name="Merkel B.J."/>
            <person name="Hornburger P."/>
            <person name="Mueller R.-W."/>
            <person name="Bruemmer F."/>
            <person name="Labrenz M."/>
            <person name="Spormann A.M."/>
            <person name="Op Den Camp H."/>
            <person name="Overmann J."/>
            <person name="Amann R."/>
            <person name="Jetten M.S.M."/>
            <person name="Mascher T."/>
            <person name="Medema M.H."/>
            <person name="Devos D.P."/>
            <person name="Kaster A.-K."/>
            <person name="Ovreas L."/>
            <person name="Rohde M."/>
            <person name="Galperin M.Y."/>
            <person name="Jogler C."/>
        </authorList>
    </citation>
    <scope>NUCLEOTIDE SEQUENCE [LARGE SCALE GENOMIC DNA]</scope>
    <source>
        <strain evidence="1 2">CA54</strain>
    </source>
</reference>
<name>A0A5C6BSP9_9PLAN</name>
<keyword evidence="2" id="KW-1185">Reference proteome</keyword>
<evidence type="ECO:0000313" key="2">
    <source>
        <dbReference type="Proteomes" id="UP000320735"/>
    </source>
</evidence>
<accession>A0A5C6BSP9</accession>
<dbReference type="EMBL" id="SJPP01000001">
    <property type="protein sequence ID" value="TWU14747.1"/>
    <property type="molecule type" value="Genomic_DNA"/>
</dbReference>
<comment type="caution">
    <text evidence="1">The sequence shown here is derived from an EMBL/GenBank/DDBJ whole genome shotgun (WGS) entry which is preliminary data.</text>
</comment>
<organism evidence="1 2">
    <name type="scientific">Symmachiella macrocystis</name>
    <dbReference type="NCBI Taxonomy" id="2527985"/>
    <lineage>
        <taxon>Bacteria</taxon>
        <taxon>Pseudomonadati</taxon>
        <taxon>Planctomycetota</taxon>
        <taxon>Planctomycetia</taxon>
        <taxon>Planctomycetales</taxon>
        <taxon>Planctomycetaceae</taxon>
        <taxon>Symmachiella</taxon>
    </lineage>
</organism>
<evidence type="ECO:0000313" key="1">
    <source>
        <dbReference type="EMBL" id="TWU14747.1"/>
    </source>
</evidence>
<dbReference type="RefSeq" id="WP_146372020.1">
    <property type="nucleotide sequence ID" value="NZ_SJPP01000001.1"/>
</dbReference>